<dbReference type="SUPFAM" id="SSF48452">
    <property type="entry name" value="TPR-like"/>
    <property type="match status" value="1"/>
</dbReference>
<keyword evidence="2" id="KW-1133">Transmembrane helix</keyword>
<dbReference type="Proteomes" id="UP001253545">
    <property type="component" value="Unassembled WGS sequence"/>
</dbReference>
<feature type="region of interest" description="Disordered" evidence="1">
    <location>
        <begin position="114"/>
        <end position="210"/>
    </location>
</feature>
<dbReference type="Pfam" id="PF13432">
    <property type="entry name" value="TPR_16"/>
    <property type="match status" value="1"/>
</dbReference>
<organism evidence="3 4">
    <name type="scientific">Glaciecola petra</name>
    <dbReference type="NCBI Taxonomy" id="3075602"/>
    <lineage>
        <taxon>Bacteria</taxon>
        <taxon>Pseudomonadati</taxon>
        <taxon>Pseudomonadota</taxon>
        <taxon>Gammaproteobacteria</taxon>
        <taxon>Alteromonadales</taxon>
        <taxon>Alteromonadaceae</taxon>
        <taxon>Glaciecola</taxon>
    </lineage>
</organism>
<comment type="caution">
    <text evidence="3">The sequence shown here is derived from an EMBL/GenBank/DDBJ whole genome shotgun (WGS) entry which is preliminary data.</text>
</comment>
<dbReference type="InterPro" id="IPR011990">
    <property type="entry name" value="TPR-like_helical_dom_sf"/>
</dbReference>
<evidence type="ECO:0000313" key="3">
    <source>
        <dbReference type="EMBL" id="MDT0595654.1"/>
    </source>
</evidence>
<accession>A0ABU2ZVP2</accession>
<protein>
    <submittedName>
        <fullName evidence="3">Tetratricopeptide repeat protein</fullName>
    </submittedName>
</protein>
<evidence type="ECO:0000256" key="1">
    <source>
        <dbReference type="SAM" id="MobiDB-lite"/>
    </source>
</evidence>
<dbReference type="SMART" id="SM00028">
    <property type="entry name" value="TPR"/>
    <property type="match status" value="3"/>
</dbReference>
<evidence type="ECO:0000256" key="2">
    <source>
        <dbReference type="SAM" id="Phobius"/>
    </source>
</evidence>
<sequence>MSVVNKMLNDLESRQQLEATQHQLLQKDYVAPSNNKIIYAGSFVVLTISLMLFSVTAYLILNESQATQKTPQTETEIQYEPRESDQYVDIAQSQDTPLSQGQKIVDTSGPTLPALITNSKTSDKAHVSEPQQITKSDVIEEMSVAATESKMPQQDNDEMTKSFSKAKSGDRNNNESSETALNKITPKRSESDLSSQLSSLKAQASMASRDNDNKKVMQILQKILQISPIQSRARKQLAAMLFSKSQNNKAAEVLLDGLAIDPQDSSMRLMLARIYFKEGNGQQAFSLLNSHPYGQLANDELLSFRAALAEKMGNYEVAQNDYLMLVQRNPAEAKWWLGLGVSHDKQSMGEQAIAAYQQAYSLNQLPQQVNEFVQKRIALLERRS</sequence>
<dbReference type="InterPro" id="IPR019734">
    <property type="entry name" value="TPR_rpt"/>
</dbReference>
<gene>
    <name evidence="3" type="ORF">RM552_12420</name>
</gene>
<keyword evidence="2" id="KW-0472">Membrane</keyword>
<name>A0ABU2ZVP2_9ALTE</name>
<reference evidence="3 4" key="1">
    <citation type="submission" date="2023-09" db="EMBL/GenBank/DDBJ databases">
        <authorList>
            <person name="Rey-Velasco X."/>
        </authorList>
    </citation>
    <scope>NUCLEOTIDE SEQUENCE [LARGE SCALE GENOMIC DNA]</scope>
    <source>
        <strain evidence="3 4">P117</strain>
    </source>
</reference>
<keyword evidence="2" id="KW-0812">Transmembrane</keyword>
<feature type="compositionally biased region" description="Low complexity" evidence="1">
    <location>
        <begin position="192"/>
        <end position="208"/>
    </location>
</feature>
<dbReference type="Gene3D" id="1.25.40.10">
    <property type="entry name" value="Tetratricopeptide repeat domain"/>
    <property type="match status" value="2"/>
</dbReference>
<proteinExistence type="predicted"/>
<feature type="transmembrane region" description="Helical" evidence="2">
    <location>
        <begin position="37"/>
        <end position="61"/>
    </location>
</feature>
<evidence type="ECO:0000313" key="4">
    <source>
        <dbReference type="Proteomes" id="UP001253545"/>
    </source>
</evidence>
<dbReference type="RefSeq" id="WP_311369170.1">
    <property type="nucleotide sequence ID" value="NZ_JAVRHX010000003.1"/>
</dbReference>
<keyword evidence="4" id="KW-1185">Reference proteome</keyword>
<dbReference type="EMBL" id="JAVRHX010000003">
    <property type="protein sequence ID" value="MDT0595654.1"/>
    <property type="molecule type" value="Genomic_DNA"/>
</dbReference>